<dbReference type="AlphaFoldDB" id="A0A9W4T168"/>
<protein>
    <submittedName>
        <fullName evidence="1">5357_t:CDS:1</fullName>
    </submittedName>
</protein>
<name>A0A9W4T168_9GLOM</name>
<gene>
    <name evidence="1" type="ORF">FWILDA_LOCUS13935</name>
</gene>
<evidence type="ECO:0000313" key="2">
    <source>
        <dbReference type="Proteomes" id="UP001153678"/>
    </source>
</evidence>
<organism evidence="1 2">
    <name type="scientific">Funneliformis geosporum</name>
    <dbReference type="NCBI Taxonomy" id="1117311"/>
    <lineage>
        <taxon>Eukaryota</taxon>
        <taxon>Fungi</taxon>
        <taxon>Fungi incertae sedis</taxon>
        <taxon>Mucoromycota</taxon>
        <taxon>Glomeromycotina</taxon>
        <taxon>Glomeromycetes</taxon>
        <taxon>Glomerales</taxon>
        <taxon>Glomeraceae</taxon>
        <taxon>Funneliformis</taxon>
    </lineage>
</organism>
<dbReference type="OrthoDB" id="10536276at2759"/>
<accession>A0A9W4T168</accession>
<sequence>NGLNNNKPVDKVISQFENVLFAESEPEFNRKIQTTLLKIKDLNETKVATAFTALKNDLDTVGAGICHKILQNIIDTNKATTTSYRSIIKTGYTVKDKPYTHPAYLLKDLPGQI</sequence>
<keyword evidence="2" id="KW-1185">Reference proteome</keyword>
<evidence type="ECO:0000313" key="1">
    <source>
        <dbReference type="EMBL" id="CAI2189147.1"/>
    </source>
</evidence>
<dbReference type="Proteomes" id="UP001153678">
    <property type="component" value="Unassembled WGS sequence"/>
</dbReference>
<dbReference type="EMBL" id="CAMKVN010005640">
    <property type="protein sequence ID" value="CAI2189147.1"/>
    <property type="molecule type" value="Genomic_DNA"/>
</dbReference>
<reference evidence="1" key="1">
    <citation type="submission" date="2022-08" db="EMBL/GenBank/DDBJ databases">
        <authorList>
            <person name="Kallberg Y."/>
            <person name="Tangrot J."/>
            <person name="Rosling A."/>
        </authorList>
    </citation>
    <scope>NUCLEOTIDE SEQUENCE</scope>
    <source>
        <strain evidence="1">Wild A</strain>
    </source>
</reference>
<feature type="non-terminal residue" evidence="1">
    <location>
        <position position="1"/>
    </location>
</feature>
<proteinExistence type="predicted"/>
<comment type="caution">
    <text evidence="1">The sequence shown here is derived from an EMBL/GenBank/DDBJ whole genome shotgun (WGS) entry which is preliminary data.</text>
</comment>